<feature type="transmembrane region" description="Helical" evidence="2">
    <location>
        <begin position="6"/>
        <end position="23"/>
    </location>
</feature>
<protein>
    <submittedName>
        <fullName evidence="3">Uncharacterized protein</fullName>
    </submittedName>
</protein>
<dbReference type="EMBL" id="JADBEC010000001">
    <property type="protein sequence ID" value="MBE1506901.1"/>
    <property type="molecule type" value="Genomic_DNA"/>
</dbReference>
<comment type="caution">
    <text evidence="3">The sequence shown here is derived from an EMBL/GenBank/DDBJ whole genome shotgun (WGS) entry which is preliminary data.</text>
</comment>
<proteinExistence type="predicted"/>
<name>A0ABR9IUN8_RHIVS</name>
<reference evidence="3 4" key="1">
    <citation type="submission" date="2020-10" db="EMBL/GenBank/DDBJ databases">
        <title>Sequencing the genomes of 1000 actinobacteria strains.</title>
        <authorList>
            <person name="Klenk H.-P."/>
        </authorList>
    </citation>
    <scope>NUCLEOTIDE SEQUENCE [LARGE SCALE GENOMIC DNA]</scope>
    <source>
        <strain evidence="3 4">DSM 7307</strain>
    </source>
</reference>
<keyword evidence="4" id="KW-1185">Reference proteome</keyword>
<dbReference type="Proteomes" id="UP000620262">
    <property type="component" value="Unassembled WGS sequence"/>
</dbReference>
<feature type="compositionally biased region" description="Basic and acidic residues" evidence="1">
    <location>
        <begin position="44"/>
        <end position="55"/>
    </location>
</feature>
<organism evidence="3 4">
    <name type="scientific">Rhizobium viscosum</name>
    <name type="common">Arthrobacter viscosus</name>
    <dbReference type="NCBI Taxonomy" id="1673"/>
    <lineage>
        <taxon>Bacteria</taxon>
        <taxon>Pseudomonadati</taxon>
        <taxon>Pseudomonadota</taxon>
        <taxon>Alphaproteobacteria</taxon>
        <taxon>Hyphomicrobiales</taxon>
        <taxon>Rhizobiaceae</taxon>
        <taxon>Rhizobium/Agrobacterium group</taxon>
        <taxon>Rhizobium</taxon>
    </lineage>
</organism>
<keyword evidence="2" id="KW-0812">Transmembrane</keyword>
<keyword evidence="2" id="KW-1133">Transmembrane helix</keyword>
<feature type="region of interest" description="Disordered" evidence="1">
    <location>
        <begin position="36"/>
        <end position="55"/>
    </location>
</feature>
<evidence type="ECO:0000256" key="1">
    <source>
        <dbReference type="SAM" id="MobiDB-lite"/>
    </source>
</evidence>
<sequence>METLYALLIIAAAVAIIYLAGKWNTSDADHYMGFGNLRSPGKAKTSDDGKDAQKE</sequence>
<evidence type="ECO:0000313" key="3">
    <source>
        <dbReference type="EMBL" id="MBE1506901.1"/>
    </source>
</evidence>
<accession>A0ABR9IUN8</accession>
<dbReference type="RefSeq" id="WP_192730537.1">
    <property type="nucleotide sequence ID" value="NZ_BAAAVL010000014.1"/>
</dbReference>
<evidence type="ECO:0000313" key="4">
    <source>
        <dbReference type="Proteomes" id="UP000620262"/>
    </source>
</evidence>
<gene>
    <name evidence="3" type="ORF">H4W29_004082</name>
</gene>
<keyword evidence="2" id="KW-0472">Membrane</keyword>
<evidence type="ECO:0000256" key="2">
    <source>
        <dbReference type="SAM" id="Phobius"/>
    </source>
</evidence>